<feature type="transmembrane region" description="Helical" evidence="6">
    <location>
        <begin position="381"/>
        <end position="402"/>
    </location>
</feature>
<proteinExistence type="inferred from homology"/>
<dbReference type="RefSeq" id="WP_071163589.1">
    <property type="nucleotide sequence ID" value="NZ_CP017812.1"/>
</dbReference>
<dbReference type="OrthoDB" id="9787026at2"/>
<evidence type="ECO:0000256" key="1">
    <source>
        <dbReference type="ARBA" id="ARBA00004651"/>
    </source>
</evidence>
<feature type="transmembrane region" description="Helical" evidence="6">
    <location>
        <begin position="345"/>
        <end position="369"/>
    </location>
</feature>
<dbReference type="InterPro" id="IPR050360">
    <property type="entry name" value="MFS_Sugar_Transporters"/>
</dbReference>
<feature type="transmembrane region" description="Helical" evidence="6">
    <location>
        <begin position="21"/>
        <end position="47"/>
    </location>
</feature>
<accession>A0A1D9MIV5</accession>
<feature type="transmembrane region" description="Helical" evidence="6">
    <location>
        <begin position="408"/>
        <end position="429"/>
    </location>
</feature>
<dbReference type="SUPFAM" id="SSF103473">
    <property type="entry name" value="MFS general substrate transporter"/>
    <property type="match status" value="1"/>
</dbReference>
<feature type="transmembrane region" description="Helical" evidence="6">
    <location>
        <begin position="256"/>
        <end position="280"/>
    </location>
</feature>
<keyword evidence="5 6" id="KW-0472">Membrane</keyword>
<gene>
    <name evidence="8" type="ORF">BK816_01450</name>
</gene>
<dbReference type="GO" id="GO:0005886">
    <property type="term" value="C:plasma membrane"/>
    <property type="evidence" value="ECO:0007669"/>
    <property type="project" value="UniProtKB-SubCell"/>
</dbReference>
<feature type="transmembrane region" description="Helical" evidence="6">
    <location>
        <begin position="320"/>
        <end position="339"/>
    </location>
</feature>
<name>A0A1D9MIV5_9ACTO</name>
<dbReference type="GO" id="GO:0005351">
    <property type="term" value="F:carbohydrate:proton symporter activity"/>
    <property type="evidence" value="ECO:0007669"/>
    <property type="project" value="TreeGrafter"/>
</dbReference>
<evidence type="ECO:0000313" key="9">
    <source>
        <dbReference type="Proteomes" id="UP000176288"/>
    </source>
</evidence>
<comment type="subcellular location">
    <subcellularLocation>
        <location evidence="1">Cell membrane</location>
        <topology evidence="1">Multi-pass membrane protein</topology>
    </subcellularLocation>
</comment>
<dbReference type="PANTHER" id="PTHR48022:SF2">
    <property type="entry name" value="PLASTIDIC GLUCOSE TRANSPORTER 4"/>
    <property type="match status" value="1"/>
</dbReference>
<evidence type="ECO:0000259" key="7">
    <source>
        <dbReference type="PROSITE" id="PS50850"/>
    </source>
</evidence>
<dbReference type="PANTHER" id="PTHR48022">
    <property type="entry name" value="PLASTIDIC GLUCOSE TRANSPORTER 4"/>
    <property type="match status" value="1"/>
</dbReference>
<feature type="transmembrane region" description="Helical" evidence="6">
    <location>
        <begin position="117"/>
        <end position="138"/>
    </location>
</feature>
<comment type="similarity">
    <text evidence="2">Belongs to the major facilitator superfamily. Sugar transporter (TC 2.A.1.1) family.</text>
</comment>
<dbReference type="AlphaFoldDB" id="A0A1D9MIV5"/>
<dbReference type="InterPro" id="IPR020846">
    <property type="entry name" value="MFS_dom"/>
</dbReference>
<sequence length="450" mass="49391">MSNENTTVYVDEKRARFIKKWSSTLIAFGEFIDGYDLTVIGVAMVFLSKDFALTSSDKGLLVAVSFIGTAVGLIAFGDLADRIGRKKVFAFNLWVFIITAIGAALITQVWMLWVMRFLIGVAIGMDLSCSSAFLAEVAPAARRGRLAGSLPNITFILGAIFSILMAIVLQATVSEDYHSWIWRGMFLFAAIPSFLVLMGRKQLPESPRWLIQNGREEEAYQILKALDLDEEVLQAKPKKTNREYRKLFKGDARRRMLVCTAFFMLNTTAGPIVSFMGPVIFNEAGIKVTQNLYISLAANCIGLLALLIGVKIIDTVNRRTLGLVTAAVLTASALTVGLLGSTSKIFLFGGFICWTFATWLGPAVLAWIWSAEAYPTELRGFGAGLTQALARLCSAITAFIIPGLVHEYGYYAIAPYATVYFLMFLLVLANPWLASTNESLEAVAEGELKK</sequence>
<feature type="transmembrane region" description="Helical" evidence="6">
    <location>
        <begin position="292"/>
        <end position="313"/>
    </location>
</feature>
<feature type="transmembrane region" description="Helical" evidence="6">
    <location>
        <begin position="89"/>
        <end position="111"/>
    </location>
</feature>
<feature type="transmembrane region" description="Helical" evidence="6">
    <location>
        <begin position="59"/>
        <end position="77"/>
    </location>
</feature>
<dbReference type="EMBL" id="CP017812">
    <property type="protein sequence ID" value="AOZ72123.1"/>
    <property type="molecule type" value="Genomic_DNA"/>
</dbReference>
<evidence type="ECO:0000256" key="6">
    <source>
        <dbReference type="SAM" id="Phobius"/>
    </source>
</evidence>
<evidence type="ECO:0000256" key="4">
    <source>
        <dbReference type="ARBA" id="ARBA00022989"/>
    </source>
</evidence>
<keyword evidence="3 6" id="KW-0812">Transmembrane</keyword>
<dbReference type="CDD" id="cd17316">
    <property type="entry name" value="MFS_SV2_like"/>
    <property type="match status" value="1"/>
</dbReference>
<evidence type="ECO:0000256" key="3">
    <source>
        <dbReference type="ARBA" id="ARBA00022692"/>
    </source>
</evidence>
<reference evidence="8 9" key="1">
    <citation type="submission" date="2016-10" db="EMBL/GenBank/DDBJ databases">
        <title>Actinomyces aegypiusis sp. nov., isolated from the Aegypius monachus in Qinghai Tibet Plateau China.</title>
        <authorList>
            <person name="Wang Y."/>
        </authorList>
    </citation>
    <scope>NUCLEOTIDE SEQUENCE [LARGE SCALE GENOMIC DNA]</scope>
    <source>
        <strain evidence="8 9">VUL4_3</strain>
    </source>
</reference>
<dbReference type="Pfam" id="PF00083">
    <property type="entry name" value="Sugar_tr"/>
    <property type="match status" value="1"/>
</dbReference>
<protein>
    <submittedName>
        <fullName evidence="8">MFS transporter</fullName>
    </submittedName>
</protein>
<feature type="transmembrane region" description="Helical" evidence="6">
    <location>
        <begin position="180"/>
        <end position="198"/>
    </location>
</feature>
<dbReference type="Gene3D" id="1.20.1250.20">
    <property type="entry name" value="MFS general substrate transporter like domains"/>
    <property type="match status" value="1"/>
</dbReference>
<dbReference type="InterPro" id="IPR005828">
    <property type="entry name" value="MFS_sugar_transport-like"/>
</dbReference>
<dbReference type="InterPro" id="IPR036259">
    <property type="entry name" value="MFS_trans_sf"/>
</dbReference>
<keyword evidence="4 6" id="KW-1133">Transmembrane helix</keyword>
<evidence type="ECO:0000256" key="5">
    <source>
        <dbReference type="ARBA" id="ARBA00023136"/>
    </source>
</evidence>
<organism evidence="8 9">
    <name type="scientific">Boudabousia tangfeifanii</name>
    <dbReference type="NCBI Taxonomy" id="1912795"/>
    <lineage>
        <taxon>Bacteria</taxon>
        <taxon>Bacillati</taxon>
        <taxon>Actinomycetota</taxon>
        <taxon>Actinomycetes</taxon>
        <taxon>Actinomycetales</taxon>
        <taxon>Actinomycetaceae</taxon>
        <taxon>Boudabousia</taxon>
    </lineage>
</organism>
<evidence type="ECO:0000313" key="8">
    <source>
        <dbReference type="EMBL" id="AOZ72123.1"/>
    </source>
</evidence>
<dbReference type="PROSITE" id="PS00217">
    <property type="entry name" value="SUGAR_TRANSPORT_2"/>
    <property type="match status" value="1"/>
</dbReference>
<keyword evidence="9" id="KW-1185">Reference proteome</keyword>
<evidence type="ECO:0000256" key="2">
    <source>
        <dbReference type="ARBA" id="ARBA00010992"/>
    </source>
</evidence>
<dbReference type="Proteomes" id="UP000176288">
    <property type="component" value="Chromosome"/>
</dbReference>
<feature type="domain" description="Major facilitator superfamily (MFS) profile" evidence="7">
    <location>
        <begin position="22"/>
        <end position="433"/>
    </location>
</feature>
<feature type="transmembrane region" description="Helical" evidence="6">
    <location>
        <begin position="150"/>
        <end position="168"/>
    </location>
</feature>
<dbReference type="KEGG" id="avu:BK816_01450"/>
<dbReference type="PROSITE" id="PS50850">
    <property type="entry name" value="MFS"/>
    <property type="match status" value="1"/>
</dbReference>
<dbReference type="InterPro" id="IPR005829">
    <property type="entry name" value="Sugar_transporter_CS"/>
</dbReference>